<keyword evidence="3" id="KW-1185">Reference proteome</keyword>
<dbReference type="AlphaFoldDB" id="A0A6L6PZ01"/>
<name>A0A6L6PZ01_9BURK</name>
<reference evidence="2 3" key="1">
    <citation type="submission" date="2019-11" db="EMBL/GenBank/DDBJ databases">
        <title>Type strains purchased from KCTC, JCM and DSMZ.</title>
        <authorList>
            <person name="Lu H."/>
        </authorList>
    </citation>
    <scope>NUCLEOTIDE SEQUENCE [LARGE SCALE GENOMIC DNA]</scope>
    <source>
        <strain evidence="2 3">KCTC 42409</strain>
    </source>
</reference>
<accession>A0A6L6PZ01</accession>
<evidence type="ECO:0000313" key="2">
    <source>
        <dbReference type="EMBL" id="MTW02496.1"/>
    </source>
</evidence>
<dbReference type="OrthoDB" id="8685546at2"/>
<feature type="chain" id="PRO_5026858527" evidence="1">
    <location>
        <begin position="25"/>
        <end position="198"/>
    </location>
</feature>
<dbReference type="Proteomes" id="UP000484015">
    <property type="component" value="Unassembled WGS sequence"/>
</dbReference>
<evidence type="ECO:0000256" key="1">
    <source>
        <dbReference type="SAM" id="SignalP"/>
    </source>
</evidence>
<protein>
    <submittedName>
        <fullName evidence="2">Molybdopterin-dependent oxidoreductase</fullName>
    </submittedName>
</protein>
<dbReference type="EMBL" id="WNLA01000005">
    <property type="protein sequence ID" value="MTW02496.1"/>
    <property type="molecule type" value="Genomic_DNA"/>
</dbReference>
<sequence>MKKRQFFGALAAAGALPVLNSAHAAPVKTSGPVLLTVTGPISKPNRGPLDPSGFDQMLVKHKVNFTKAYVFDFAMLAALPAITIKPTLEYDNKPHTLKGPLLVDVLKAAGATLTENSTLALRAVDGYAASITVAQARAQRYIIATHLEGAPIALGGLGPLWAVYDADNVPDMAKKPVAERFGSCPWGLYHVEVQSVLV</sequence>
<gene>
    <name evidence="2" type="ORF">GM668_10430</name>
</gene>
<keyword evidence="1" id="KW-0732">Signal</keyword>
<organism evidence="2 3">
    <name type="scientific">Pseudoduganella ginsengisoli</name>
    <dbReference type="NCBI Taxonomy" id="1462440"/>
    <lineage>
        <taxon>Bacteria</taxon>
        <taxon>Pseudomonadati</taxon>
        <taxon>Pseudomonadota</taxon>
        <taxon>Betaproteobacteria</taxon>
        <taxon>Burkholderiales</taxon>
        <taxon>Oxalobacteraceae</taxon>
        <taxon>Telluria group</taxon>
        <taxon>Pseudoduganella</taxon>
    </lineage>
</organism>
<dbReference type="Gene3D" id="3.90.420.10">
    <property type="entry name" value="Oxidoreductase, molybdopterin-binding domain"/>
    <property type="match status" value="1"/>
</dbReference>
<feature type="signal peptide" evidence="1">
    <location>
        <begin position="1"/>
        <end position="24"/>
    </location>
</feature>
<dbReference type="SUPFAM" id="SSF56524">
    <property type="entry name" value="Oxidoreductase molybdopterin-binding domain"/>
    <property type="match status" value="1"/>
</dbReference>
<dbReference type="RefSeq" id="WP_155438894.1">
    <property type="nucleotide sequence ID" value="NZ_WNLA01000005.1"/>
</dbReference>
<dbReference type="InterPro" id="IPR036374">
    <property type="entry name" value="OxRdtase_Mopterin-bd_sf"/>
</dbReference>
<proteinExistence type="predicted"/>
<comment type="caution">
    <text evidence="2">The sequence shown here is derived from an EMBL/GenBank/DDBJ whole genome shotgun (WGS) entry which is preliminary data.</text>
</comment>
<evidence type="ECO:0000313" key="3">
    <source>
        <dbReference type="Proteomes" id="UP000484015"/>
    </source>
</evidence>